<dbReference type="Proteomes" id="UP000499080">
    <property type="component" value="Unassembled WGS sequence"/>
</dbReference>
<reference evidence="1 2" key="1">
    <citation type="journal article" date="2019" name="Sci. Rep.">
        <title>Orb-weaving spider Araneus ventricosus genome elucidates the spidroin gene catalogue.</title>
        <authorList>
            <person name="Kono N."/>
            <person name="Nakamura H."/>
            <person name="Ohtoshi R."/>
            <person name="Moran D.A.P."/>
            <person name="Shinohara A."/>
            <person name="Yoshida Y."/>
            <person name="Fujiwara M."/>
            <person name="Mori M."/>
            <person name="Tomita M."/>
            <person name="Arakawa K."/>
        </authorList>
    </citation>
    <scope>NUCLEOTIDE SEQUENCE [LARGE SCALE GENOMIC DNA]</scope>
</reference>
<dbReference type="EMBL" id="BGPR01010233">
    <property type="protein sequence ID" value="GBN45025.1"/>
    <property type="molecule type" value="Genomic_DNA"/>
</dbReference>
<name>A0A4Y2NZD0_ARAVE</name>
<evidence type="ECO:0000313" key="1">
    <source>
        <dbReference type="EMBL" id="GBN45025.1"/>
    </source>
</evidence>
<accession>A0A4Y2NZD0</accession>
<proteinExistence type="predicted"/>
<keyword evidence="2" id="KW-1185">Reference proteome</keyword>
<gene>
    <name evidence="1" type="ORF">AVEN_81523_1</name>
</gene>
<sequence>MNAKEFISIDDDILTEVPIDKVNDIIQRHTNKDSSDDDECNINESISDKEQLSIKSYGSFLDTVPELEKFAISQGDAEMLELLKNTRKLTERRIIHKKLRTDNNAGLF</sequence>
<dbReference type="AlphaFoldDB" id="A0A4Y2NZD0"/>
<organism evidence="1 2">
    <name type="scientific">Araneus ventricosus</name>
    <name type="common">Orbweaver spider</name>
    <name type="synonym">Epeira ventricosa</name>
    <dbReference type="NCBI Taxonomy" id="182803"/>
    <lineage>
        <taxon>Eukaryota</taxon>
        <taxon>Metazoa</taxon>
        <taxon>Ecdysozoa</taxon>
        <taxon>Arthropoda</taxon>
        <taxon>Chelicerata</taxon>
        <taxon>Arachnida</taxon>
        <taxon>Araneae</taxon>
        <taxon>Araneomorphae</taxon>
        <taxon>Entelegynae</taxon>
        <taxon>Araneoidea</taxon>
        <taxon>Araneidae</taxon>
        <taxon>Araneus</taxon>
    </lineage>
</organism>
<evidence type="ECO:0000313" key="2">
    <source>
        <dbReference type="Proteomes" id="UP000499080"/>
    </source>
</evidence>
<protein>
    <submittedName>
        <fullName evidence="1">Uncharacterized protein</fullName>
    </submittedName>
</protein>
<comment type="caution">
    <text evidence="1">The sequence shown here is derived from an EMBL/GenBank/DDBJ whole genome shotgun (WGS) entry which is preliminary data.</text>
</comment>